<dbReference type="Gene3D" id="1.20.5.460">
    <property type="entry name" value="Single helix bin"/>
    <property type="match status" value="1"/>
</dbReference>
<dbReference type="InterPro" id="IPR016161">
    <property type="entry name" value="Ald_DH/histidinol_DH"/>
</dbReference>
<dbReference type="EC" id="1.5.5.2" evidence="5"/>
<keyword evidence="12" id="KW-1185">Reference proteome</keyword>
<evidence type="ECO:0000313" key="12">
    <source>
        <dbReference type="Proteomes" id="UP001597474"/>
    </source>
</evidence>
<comment type="catalytic activity">
    <reaction evidence="5">
        <text>L-proline + a quinone = (S)-1-pyrroline-5-carboxylate + a quinol + H(+)</text>
        <dbReference type="Rhea" id="RHEA:23784"/>
        <dbReference type="ChEBI" id="CHEBI:15378"/>
        <dbReference type="ChEBI" id="CHEBI:17388"/>
        <dbReference type="ChEBI" id="CHEBI:24646"/>
        <dbReference type="ChEBI" id="CHEBI:60039"/>
        <dbReference type="ChEBI" id="CHEBI:132124"/>
        <dbReference type="EC" id="1.5.5.2"/>
    </reaction>
</comment>
<dbReference type="PANTHER" id="PTHR42862:SF1">
    <property type="entry name" value="DELTA-1-PYRROLINE-5-CARBOXYLATE DEHYDROGENASE 2, ISOFORM A-RELATED"/>
    <property type="match status" value="1"/>
</dbReference>
<evidence type="ECO:0000259" key="9">
    <source>
        <dbReference type="Pfam" id="PF14850"/>
    </source>
</evidence>
<dbReference type="SUPFAM" id="SSF81935">
    <property type="entry name" value="N-terminal domain of bifunctional PutA protein"/>
    <property type="match status" value="1"/>
</dbReference>
<protein>
    <recommendedName>
        <fullName evidence="5">Bifunctional protein PutA</fullName>
    </recommendedName>
    <domain>
        <recommendedName>
            <fullName evidence="5">Proline dehydrogenase</fullName>
            <ecNumber evidence="5">1.5.5.2</ecNumber>
        </recommendedName>
        <alternativeName>
            <fullName evidence="5">Proline oxidase</fullName>
        </alternativeName>
    </domain>
    <domain>
        <recommendedName>
            <fullName evidence="5">Delta-1-pyrroline-5-carboxylate dehydrogenase</fullName>
            <shortName evidence="5">P5C dehydrogenase</shortName>
            <ecNumber evidence="5">1.2.1.88</ecNumber>
        </recommendedName>
        <alternativeName>
            <fullName evidence="5">L-glutamate gamma-semialdehyde dehydrogenase</fullName>
        </alternativeName>
    </domain>
</protein>
<dbReference type="SUPFAM" id="SSF53720">
    <property type="entry name" value="ALDH-like"/>
    <property type="match status" value="1"/>
</dbReference>
<dbReference type="InterPro" id="IPR016163">
    <property type="entry name" value="Ald_DH_C"/>
</dbReference>
<evidence type="ECO:0000259" key="7">
    <source>
        <dbReference type="Pfam" id="PF00171"/>
    </source>
</evidence>
<dbReference type="InterPro" id="IPR024089">
    <property type="entry name" value="PRODH_PutA_dom_I/II"/>
</dbReference>
<feature type="region of interest" description="Disordered" evidence="6">
    <location>
        <begin position="986"/>
        <end position="1007"/>
    </location>
</feature>
<dbReference type="Pfam" id="PF14850">
    <property type="entry name" value="Pro_dh-DNA_bdg"/>
    <property type="match status" value="1"/>
</dbReference>
<keyword evidence="5" id="KW-0805">Transcription regulation</keyword>
<keyword evidence="2 5" id="KW-0560">Oxidoreductase</keyword>
<keyword evidence="5" id="KW-0274">FAD</keyword>
<dbReference type="Pfam" id="PF01619">
    <property type="entry name" value="Pro_dh"/>
    <property type="match status" value="1"/>
</dbReference>
<dbReference type="Gene3D" id="3.40.309.10">
    <property type="entry name" value="Aldehyde Dehydrogenase, Chain A, domain 2"/>
    <property type="match status" value="1"/>
</dbReference>
<sequence length="1139" mass="121849">MDSAPAPSLRHQIDAATYADPDKLLPELVRLADLSEAERAEISAKAVDLVRSIRNTSAPGMMEVFLAEYGLSTDEGVALMCLAEALLRVPDADTIDALIEDKIAPSDWGRHMGHSTSSLVNASTWALMLTGRVLDDDQPGPVRHLRAAIKRLGEPVIRTAVSRAMKEMGRQFVLGEDITAAMQRARGMEKKGFTYSYDMLGEAARTEADAKRYHLSYSRAISAIATACDDADIRKNPGISVKLSALHPRYEIAQEDAVMRDLVPRLRALALLAKSAGMGLNVDAEEADRLALSLEVIETVMAEPALAGWDGFGIVVQAYGPRAGRVIDALYDMAERHDRKIMVRLVKGAYWDTEIKRAQVEGVDGFPVFTRKAATDVSYIANARKLLGMTDRIYPQFATHNAHTVAAVLHMAKDPESFEFQRLHGMGETLHRLVMAQNGTRCRIYAPVGAHRDLLAYLVRRLLENGANSSFVNQIVDEDVAPEVVAADPFAHWREPGLRIATGPELFQPLRANAIGFDLAHSPTLARIDAARDPFRDHRWEAAPLLAGEAAPQDPVAVANPADPSASPGTISNASSADVATALDQARPWQAPLSERRKVLLQAADLLEARFGEIFALLAREAGKGLPDCVAELREGVDFLRYYAAQATDMPPAGIFTCISPWNFPMAIFTGQIAAALAAGNAVLAKPAEQTPLVAHLVSRVLHEAGVPQSALQLLPGGGEIGAALTADARINGVAFTGSTATALKIRAAMAEHCAPGTPLIAETGGLNAMIVDSTALPEQAVQAIVESAFQSAGQRCSALRCLYVQEDIAEDFTRMLTGAMQALRLGNPWLLSTDVGPVIDETARRGITDHIAKARTENRVVAELTAPDTGTYVAPTIIRIGGIGELEREIFGPVLHLVTFRAQELDRVIDAINATGYGLTFGLQTRIDDRVQHVCERIEAGNIYVNRNQIGAIVGSQPFGGEGLSGTGPKAGGPNYLLRFSAPHQGKAETDWTEPQDHLPPLPGHRVQPIETQSLPGPTGESNRLSTLPRAALLCMGPGEKTAAAQVRAVEALGGVALKAHGKIDPALLSDGPAYGGVLFWGDTTTAGEIDRALARRDGPIVPLIRGLPDVARVRAERHVCVDTTASGGNAALLGAAG</sequence>
<keyword evidence="3 5" id="KW-0520">NAD</keyword>
<dbReference type="Pfam" id="PF18327">
    <property type="entry name" value="PRODH"/>
    <property type="match status" value="1"/>
</dbReference>
<dbReference type="InterPro" id="IPR025703">
    <property type="entry name" value="Bifunct_PutA"/>
</dbReference>
<dbReference type="InterPro" id="IPR029041">
    <property type="entry name" value="FAD-linked_oxidoreductase-like"/>
</dbReference>
<keyword evidence="5" id="KW-0285">Flavoprotein</keyword>
<evidence type="ECO:0000256" key="6">
    <source>
        <dbReference type="SAM" id="MobiDB-lite"/>
    </source>
</evidence>
<dbReference type="PANTHER" id="PTHR42862">
    <property type="entry name" value="DELTA-1-PYRROLINE-5-CARBOXYLATE DEHYDROGENASE 1, ISOFORM A-RELATED"/>
    <property type="match status" value="1"/>
</dbReference>
<comment type="caution">
    <text evidence="11">The sequence shown here is derived from an EMBL/GenBank/DDBJ whole genome shotgun (WGS) entry which is preliminary data.</text>
</comment>
<dbReference type="RefSeq" id="WP_386372420.1">
    <property type="nucleotide sequence ID" value="NZ_JBHUMP010000003.1"/>
</dbReference>
<evidence type="ECO:0000256" key="5">
    <source>
        <dbReference type="PIRNR" id="PIRNR000197"/>
    </source>
</evidence>
<evidence type="ECO:0000256" key="4">
    <source>
        <dbReference type="ARBA" id="ARBA00048142"/>
    </source>
</evidence>
<evidence type="ECO:0000256" key="1">
    <source>
        <dbReference type="ARBA" id="ARBA00004786"/>
    </source>
</evidence>
<comment type="pathway">
    <text evidence="1 5">Amino-acid degradation; L-proline degradation into L-glutamate; L-glutamate from L-proline: step 2/2.</text>
</comment>
<evidence type="ECO:0000256" key="2">
    <source>
        <dbReference type="ARBA" id="ARBA00023002"/>
    </source>
</evidence>
<dbReference type="Gene3D" id="3.20.20.220">
    <property type="match status" value="1"/>
</dbReference>
<comment type="similarity">
    <text evidence="5">In the N-terminal section; belongs to the proline dehydrogenase family.</text>
</comment>
<dbReference type="CDD" id="cd07125">
    <property type="entry name" value="ALDH_PutA-P5CDH"/>
    <property type="match status" value="1"/>
</dbReference>
<dbReference type="NCBIfam" id="TIGR01238">
    <property type="entry name" value="D1pyr5carbox3"/>
    <property type="match status" value="1"/>
</dbReference>
<dbReference type="Pfam" id="PF00171">
    <property type="entry name" value="Aldedh"/>
    <property type="match status" value="1"/>
</dbReference>
<feature type="domain" description="Proline utilization A proline dehydrogenase N-terminal" evidence="10">
    <location>
        <begin position="8"/>
        <end position="54"/>
    </location>
</feature>
<dbReference type="InterPro" id="IPR005933">
    <property type="entry name" value="PutA_C"/>
</dbReference>
<feature type="domain" description="Aldehyde dehydrogenase" evidence="7">
    <location>
        <begin position="555"/>
        <end position="982"/>
    </location>
</feature>
<comment type="function">
    <text evidence="5">Oxidizes proline to glutamate for use as a carbon and nitrogen source.</text>
</comment>
<dbReference type="InterPro" id="IPR024082">
    <property type="entry name" value="PRODH_PutA_dom_II"/>
</dbReference>
<dbReference type="Proteomes" id="UP001597474">
    <property type="component" value="Unassembled WGS sequence"/>
</dbReference>
<organism evidence="11 12">
    <name type="scientific">Sulfitobacter aestuarii</name>
    <dbReference type="NCBI Taxonomy" id="2161676"/>
    <lineage>
        <taxon>Bacteria</taxon>
        <taxon>Pseudomonadati</taxon>
        <taxon>Pseudomonadota</taxon>
        <taxon>Alphaproteobacteria</taxon>
        <taxon>Rhodobacterales</taxon>
        <taxon>Roseobacteraceae</taxon>
        <taxon>Sulfitobacter</taxon>
    </lineage>
</organism>
<dbReference type="GO" id="GO:0003842">
    <property type="term" value="F:L-glutamate gamma-semialdehyde dehydrogenase activity"/>
    <property type="evidence" value="ECO:0007669"/>
    <property type="project" value="UniProtKB-EC"/>
</dbReference>
<feature type="domain" description="Proline dehydrogenase PutA" evidence="9">
    <location>
        <begin position="61"/>
        <end position="172"/>
    </location>
</feature>
<dbReference type="PIRSF" id="PIRSF000197">
    <property type="entry name" value="Bifunct_PutA"/>
    <property type="match status" value="1"/>
</dbReference>
<proteinExistence type="inferred from homology"/>
<dbReference type="EC" id="1.2.1.88" evidence="5"/>
<dbReference type="InterPro" id="IPR016162">
    <property type="entry name" value="Ald_DH_N"/>
</dbReference>
<dbReference type="EMBL" id="JBHUMP010000003">
    <property type="protein sequence ID" value="MFD2739117.1"/>
    <property type="molecule type" value="Genomic_DNA"/>
</dbReference>
<feature type="domain" description="Proline dehydrogenase" evidence="8">
    <location>
        <begin position="181"/>
        <end position="474"/>
    </location>
</feature>
<dbReference type="NCBIfam" id="NF008869">
    <property type="entry name" value="PRK11904.1"/>
    <property type="match status" value="1"/>
</dbReference>
<comment type="similarity">
    <text evidence="5">In the C-terminal section; belongs to the aldehyde dehydrogenase family.</text>
</comment>
<dbReference type="InterPro" id="IPR041349">
    <property type="entry name" value="PRODH"/>
</dbReference>
<keyword evidence="5" id="KW-0642">Proline metabolism</keyword>
<dbReference type="InterPro" id="IPR016160">
    <property type="entry name" value="Ald_DH_CS_CYS"/>
</dbReference>
<dbReference type="InterPro" id="IPR002872">
    <property type="entry name" value="Proline_DH_dom"/>
</dbReference>
<reference evidence="12" key="1">
    <citation type="journal article" date="2019" name="Int. J. Syst. Evol. Microbiol.">
        <title>The Global Catalogue of Microorganisms (GCM) 10K type strain sequencing project: providing services to taxonomists for standard genome sequencing and annotation.</title>
        <authorList>
            <consortium name="The Broad Institute Genomics Platform"/>
            <consortium name="The Broad Institute Genome Sequencing Center for Infectious Disease"/>
            <person name="Wu L."/>
            <person name="Ma J."/>
        </authorList>
    </citation>
    <scope>NUCLEOTIDE SEQUENCE [LARGE SCALE GENOMIC DNA]</scope>
    <source>
        <strain evidence="12">TISTR 2562</strain>
    </source>
</reference>
<comment type="pathway">
    <text evidence="5">Amino-acid degradation; L-proline degradation into L-glutamate; L-glutamate from L-proline: step 1/2.</text>
</comment>
<name>A0ABW5U0X0_9RHOB</name>
<evidence type="ECO:0000259" key="10">
    <source>
        <dbReference type="Pfam" id="PF18327"/>
    </source>
</evidence>
<dbReference type="PROSITE" id="PS00070">
    <property type="entry name" value="ALDEHYDE_DEHYDR_CYS"/>
    <property type="match status" value="1"/>
</dbReference>
<dbReference type="Gene3D" id="3.40.605.10">
    <property type="entry name" value="Aldehyde Dehydrogenase, Chain A, domain 1"/>
    <property type="match status" value="1"/>
</dbReference>
<evidence type="ECO:0000313" key="11">
    <source>
        <dbReference type="EMBL" id="MFD2739117.1"/>
    </source>
</evidence>
<keyword evidence="5" id="KW-0678">Repressor</keyword>
<evidence type="ECO:0000259" key="8">
    <source>
        <dbReference type="Pfam" id="PF01619"/>
    </source>
</evidence>
<gene>
    <name evidence="11" type="primary">putA</name>
    <name evidence="11" type="ORF">ACFSUD_06035</name>
</gene>
<accession>A0ABW5U0X0</accession>
<comment type="catalytic activity">
    <reaction evidence="4 5">
        <text>L-glutamate 5-semialdehyde + NAD(+) + H2O = L-glutamate + NADH + 2 H(+)</text>
        <dbReference type="Rhea" id="RHEA:30235"/>
        <dbReference type="ChEBI" id="CHEBI:15377"/>
        <dbReference type="ChEBI" id="CHEBI:15378"/>
        <dbReference type="ChEBI" id="CHEBI:29985"/>
        <dbReference type="ChEBI" id="CHEBI:57540"/>
        <dbReference type="ChEBI" id="CHEBI:57945"/>
        <dbReference type="ChEBI" id="CHEBI:58066"/>
        <dbReference type="EC" id="1.2.1.88"/>
    </reaction>
</comment>
<keyword evidence="5" id="KW-0238">DNA-binding</keyword>
<comment type="cofactor">
    <cofactor evidence="5">
        <name>FAD</name>
        <dbReference type="ChEBI" id="CHEBI:57692"/>
    </cofactor>
</comment>
<dbReference type="InterPro" id="IPR050485">
    <property type="entry name" value="Proline_metab_enzyme"/>
</dbReference>
<dbReference type="GO" id="GO:0004657">
    <property type="term" value="F:proline dehydrogenase activity"/>
    <property type="evidence" value="ECO:0007669"/>
    <property type="project" value="UniProtKB-EC"/>
</dbReference>
<dbReference type="InterPro" id="IPR015590">
    <property type="entry name" value="Aldehyde_DH_dom"/>
</dbReference>
<dbReference type="SUPFAM" id="SSF51730">
    <property type="entry name" value="FAD-linked oxidoreductase"/>
    <property type="match status" value="1"/>
</dbReference>
<evidence type="ECO:0000256" key="3">
    <source>
        <dbReference type="ARBA" id="ARBA00023027"/>
    </source>
</evidence>
<keyword evidence="5" id="KW-0804">Transcription</keyword>